<dbReference type="Proteomes" id="UP000247612">
    <property type="component" value="Unassembled WGS sequence"/>
</dbReference>
<organism evidence="3 4">
    <name type="scientific">Dielma fastidiosa</name>
    <dbReference type="NCBI Taxonomy" id="1034346"/>
    <lineage>
        <taxon>Bacteria</taxon>
        <taxon>Bacillati</taxon>
        <taxon>Bacillota</taxon>
        <taxon>Erysipelotrichia</taxon>
        <taxon>Erysipelotrichales</taxon>
        <taxon>Erysipelotrichaceae</taxon>
        <taxon>Dielma</taxon>
    </lineage>
</organism>
<proteinExistence type="predicted"/>
<keyword evidence="1" id="KW-1133">Transmembrane helix</keyword>
<protein>
    <submittedName>
        <fullName evidence="3">DDE family transposase</fullName>
    </submittedName>
</protein>
<keyword evidence="4" id="KW-1185">Reference proteome</keyword>
<dbReference type="OrthoDB" id="1937093at2"/>
<evidence type="ECO:0000259" key="2">
    <source>
        <dbReference type="Pfam" id="PF01609"/>
    </source>
</evidence>
<reference evidence="3 4" key="1">
    <citation type="submission" date="2018-05" db="EMBL/GenBank/DDBJ databases">
        <title>Genomic Encyclopedia of Type Strains, Phase IV (KMG-IV): sequencing the most valuable type-strain genomes for metagenomic binning, comparative biology and taxonomic classification.</title>
        <authorList>
            <person name="Goeker M."/>
        </authorList>
    </citation>
    <scope>NUCLEOTIDE SEQUENCE [LARGE SCALE GENOMIC DNA]</scope>
    <source>
        <strain evidence="3 4">JC118</strain>
    </source>
</reference>
<dbReference type="AlphaFoldDB" id="A0A318KSB9"/>
<gene>
    <name evidence="3" type="ORF">DES51_103206</name>
</gene>
<dbReference type="PANTHER" id="PTHR33258">
    <property type="entry name" value="TRANSPOSASE INSL FOR INSERTION SEQUENCE ELEMENT IS186A-RELATED"/>
    <property type="match status" value="1"/>
</dbReference>
<keyword evidence="1" id="KW-0472">Membrane</keyword>
<sequence>MLRICKQDKNKVMEQVKNKVLDGIMVSNSNLIDDIILSMCHEGVLDNLDQGFPDKRNTNSTIPLRFIMALVIVSKMKVRTSLTDIPYAIQDYRTLAELGYNAMSTDKSDGWFNEGTIRHLLGKYKSEDIFNYYNNVVQKHIFNTMDIETNIHILDCTKIAVNYNNENYEGSTFGYDRLGNSMRGYKLASLRGIYNDSGLIEDVRFGTVNIHDFKLSEEMLKTTPCFHEGDILLMDRGFTSREMMNYLKTVRKVDTYIPVRKSMEIYEMAIELAEEIDDWQPHPTRKDQMICHVNNVGEYFRTRNSKHDVDLNSCVVWSEDTQSYEVFITTDMNRSASDIVNIYNMRTEIEEDFRQLKDFWKLEDFKSTKLNIISFHLVCVLLGYLFYQLYLNTEDGQKYIGKCLPVILKNYKQEFLNYLVLFSGEYFCSMSMREFLEFRDECSTDVRKFILEFSVKNLTSKVSVGTF</sequence>
<dbReference type="RefSeq" id="WP_022938277.1">
    <property type="nucleotide sequence ID" value="NZ_CABKRQ010000005.1"/>
</dbReference>
<dbReference type="InterPro" id="IPR002559">
    <property type="entry name" value="Transposase_11"/>
</dbReference>
<evidence type="ECO:0000313" key="3">
    <source>
        <dbReference type="EMBL" id="PXX80610.1"/>
    </source>
</evidence>
<dbReference type="GO" id="GO:0006313">
    <property type="term" value="P:DNA transposition"/>
    <property type="evidence" value="ECO:0007669"/>
    <property type="project" value="InterPro"/>
</dbReference>
<feature type="transmembrane region" description="Helical" evidence="1">
    <location>
        <begin position="370"/>
        <end position="390"/>
    </location>
</feature>
<accession>A0A318KSB9</accession>
<dbReference type="Pfam" id="PF01609">
    <property type="entry name" value="DDE_Tnp_1"/>
    <property type="match status" value="1"/>
</dbReference>
<dbReference type="GO" id="GO:0003677">
    <property type="term" value="F:DNA binding"/>
    <property type="evidence" value="ECO:0007669"/>
    <property type="project" value="InterPro"/>
</dbReference>
<dbReference type="PANTHER" id="PTHR33258:SF1">
    <property type="entry name" value="TRANSPOSASE INSL FOR INSERTION SEQUENCE ELEMENT IS186A-RELATED"/>
    <property type="match status" value="1"/>
</dbReference>
<dbReference type="InterPro" id="IPR012337">
    <property type="entry name" value="RNaseH-like_sf"/>
</dbReference>
<dbReference type="GO" id="GO:0004803">
    <property type="term" value="F:transposase activity"/>
    <property type="evidence" value="ECO:0007669"/>
    <property type="project" value="InterPro"/>
</dbReference>
<dbReference type="EMBL" id="QJKH01000003">
    <property type="protein sequence ID" value="PXX80610.1"/>
    <property type="molecule type" value="Genomic_DNA"/>
</dbReference>
<name>A0A318KSB9_9FIRM</name>
<keyword evidence="1" id="KW-0812">Transmembrane</keyword>
<comment type="caution">
    <text evidence="3">The sequence shown here is derived from an EMBL/GenBank/DDBJ whole genome shotgun (WGS) entry which is preliminary data.</text>
</comment>
<feature type="domain" description="Transposase IS4-like" evidence="2">
    <location>
        <begin position="174"/>
        <end position="385"/>
    </location>
</feature>
<evidence type="ECO:0000256" key="1">
    <source>
        <dbReference type="SAM" id="Phobius"/>
    </source>
</evidence>
<evidence type="ECO:0000313" key="4">
    <source>
        <dbReference type="Proteomes" id="UP000247612"/>
    </source>
</evidence>
<dbReference type="SUPFAM" id="SSF53098">
    <property type="entry name" value="Ribonuclease H-like"/>
    <property type="match status" value="1"/>
</dbReference>